<keyword evidence="2" id="KW-1185">Reference proteome</keyword>
<name>A0A0H1BJH9_9EURO</name>
<organism evidence="1 2">
    <name type="scientific">Blastomyces silverae</name>
    <dbReference type="NCBI Taxonomy" id="2060906"/>
    <lineage>
        <taxon>Eukaryota</taxon>
        <taxon>Fungi</taxon>
        <taxon>Dikarya</taxon>
        <taxon>Ascomycota</taxon>
        <taxon>Pezizomycotina</taxon>
        <taxon>Eurotiomycetes</taxon>
        <taxon>Eurotiomycetidae</taxon>
        <taxon>Onygenales</taxon>
        <taxon>Ajellomycetaceae</taxon>
        <taxon>Blastomyces</taxon>
    </lineage>
</organism>
<dbReference type="EMBL" id="LDEV01001650">
    <property type="protein sequence ID" value="KLJ11278.1"/>
    <property type="molecule type" value="Genomic_DNA"/>
</dbReference>
<accession>A0A0H1BJH9</accession>
<sequence length="329" mass="36824">MAPQPSKSKIRSSRPCSMRKNNIYSSYILLELIAQALANLILDSRPNNRTPARGYASGSRFNQILPRPDVIEFYIDPGSPFVHLDHLKAFSPRTSYLNPDDIDENLGKLGIVVGRQAVQGQFHHPLTKFLHWTLRPHRSFPLHQSLLHQSRLFRSLLAHRKLWQWIGGTSRWAVSDAEAAEVQSIAAGVAGLKVDEDGMFKRASDYDQKGHWGSKATAMRLVRRTWWPMLKEPNRGKLQKRWRGPFTIEGKTISRGIHIASSQSAIMVSEAICRSLQEGASEVGIVVDTGPSGCSLKETGTTNDSREASINLVLVLALLRPLIHLLMRA</sequence>
<comment type="caution">
    <text evidence="1">The sequence shown here is derived from an EMBL/GenBank/DDBJ whole genome shotgun (WGS) entry which is preliminary data.</text>
</comment>
<reference evidence="2" key="1">
    <citation type="journal article" date="2015" name="PLoS Genet.">
        <title>The dynamic genome and transcriptome of the human fungal pathogen Blastomyces and close relative Emmonsia.</title>
        <authorList>
            <person name="Munoz J.F."/>
            <person name="Gauthier G.M."/>
            <person name="Desjardins C.A."/>
            <person name="Gallo J.E."/>
            <person name="Holder J."/>
            <person name="Sullivan T.D."/>
            <person name="Marty A.J."/>
            <person name="Carmen J.C."/>
            <person name="Chen Z."/>
            <person name="Ding L."/>
            <person name="Gujja S."/>
            <person name="Magrini V."/>
            <person name="Misas E."/>
            <person name="Mitreva M."/>
            <person name="Priest M."/>
            <person name="Saif S."/>
            <person name="Whiston E.A."/>
            <person name="Young S."/>
            <person name="Zeng Q."/>
            <person name="Goldman W.E."/>
            <person name="Mardis E.R."/>
            <person name="Taylor J.W."/>
            <person name="McEwen J.G."/>
            <person name="Clay O.K."/>
            <person name="Klein B.S."/>
            <person name="Cuomo C.A."/>
        </authorList>
    </citation>
    <scope>NUCLEOTIDE SEQUENCE [LARGE SCALE GENOMIC DNA]</scope>
    <source>
        <strain evidence="2">UAMH 139</strain>
    </source>
</reference>
<gene>
    <name evidence="1" type="ORF">EMPG_13451</name>
</gene>
<evidence type="ECO:0000313" key="1">
    <source>
        <dbReference type="EMBL" id="KLJ11278.1"/>
    </source>
</evidence>
<proteinExistence type="predicted"/>
<protein>
    <submittedName>
        <fullName evidence="1">Uncharacterized protein</fullName>
    </submittedName>
</protein>
<dbReference type="AlphaFoldDB" id="A0A0H1BJH9"/>
<dbReference type="Proteomes" id="UP000053573">
    <property type="component" value="Unassembled WGS sequence"/>
</dbReference>
<evidence type="ECO:0000313" key="2">
    <source>
        <dbReference type="Proteomes" id="UP000053573"/>
    </source>
</evidence>